<dbReference type="EMBL" id="CP058649">
    <property type="protein sequence ID" value="QUI24580.1"/>
    <property type="molecule type" value="Genomic_DNA"/>
</dbReference>
<dbReference type="KEGG" id="vpy:HZI73_20740"/>
<dbReference type="GO" id="GO:0003700">
    <property type="term" value="F:DNA-binding transcription factor activity"/>
    <property type="evidence" value="ECO:0007669"/>
    <property type="project" value="InterPro"/>
</dbReference>
<dbReference type="SUPFAM" id="SSF51215">
    <property type="entry name" value="Regulatory protein AraC"/>
    <property type="match status" value="1"/>
</dbReference>
<dbReference type="SMART" id="SM00342">
    <property type="entry name" value="HTH_ARAC"/>
    <property type="match status" value="1"/>
</dbReference>
<keyword evidence="3" id="KW-0804">Transcription</keyword>
<protein>
    <submittedName>
        <fullName evidence="5">AraC family transcriptional regulator</fullName>
    </submittedName>
</protein>
<reference evidence="5" key="1">
    <citation type="submission" date="2020-07" db="EMBL/GenBank/DDBJ databases">
        <title>Vallitalea pronyensis genome.</title>
        <authorList>
            <person name="Postec A."/>
        </authorList>
    </citation>
    <scope>NUCLEOTIDE SEQUENCE</scope>
    <source>
        <strain evidence="5">FatNI3</strain>
    </source>
</reference>
<evidence type="ECO:0000313" key="6">
    <source>
        <dbReference type="Proteomes" id="UP000683246"/>
    </source>
</evidence>
<dbReference type="Gene3D" id="2.60.120.280">
    <property type="entry name" value="Regulatory protein AraC"/>
    <property type="match status" value="1"/>
</dbReference>
<evidence type="ECO:0000256" key="2">
    <source>
        <dbReference type="ARBA" id="ARBA00023125"/>
    </source>
</evidence>
<dbReference type="InterPro" id="IPR037923">
    <property type="entry name" value="HTH-like"/>
</dbReference>
<dbReference type="AlphaFoldDB" id="A0A8J8SI60"/>
<gene>
    <name evidence="5" type="ORF">HZI73_20740</name>
</gene>
<keyword evidence="2" id="KW-0238">DNA-binding</keyword>
<feature type="domain" description="HTH araC/xylS-type" evidence="4">
    <location>
        <begin position="173"/>
        <end position="271"/>
    </location>
</feature>
<keyword evidence="6" id="KW-1185">Reference proteome</keyword>
<dbReference type="GO" id="GO:0043565">
    <property type="term" value="F:sequence-specific DNA binding"/>
    <property type="evidence" value="ECO:0007669"/>
    <property type="project" value="InterPro"/>
</dbReference>
<dbReference type="InterPro" id="IPR009057">
    <property type="entry name" value="Homeodomain-like_sf"/>
</dbReference>
<proteinExistence type="predicted"/>
<accession>A0A8J8SI60</accession>
<dbReference type="Proteomes" id="UP000683246">
    <property type="component" value="Chromosome"/>
</dbReference>
<dbReference type="RefSeq" id="WP_212695272.1">
    <property type="nucleotide sequence ID" value="NZ_CP058649.1"/>
</dbReference>
<dbReference type="Pfam" id="PF12833">
    <property type="entry name" value="HTH_18"/>
    <property type="match status" value="1"/>
</dbReference>
<evidence type="ECO:0000313" key="5">
    <source>
        <dbReference type="EMBL" id="QUI24580.1"/>
    </source>
</evidence>
<dbReference type="SUPFAM" id="SSF46689">
    <property type="entry name" value="Homeodomain-like"/>
    <property type="match status" value="2"/>
</dbReference>
<dbReference type="InterPro" id="IPR003313">
    <property type="entry name" value="AraC-bd"/>
</dbReference>
<dbReference type="CDD" id="cd06986">
    <property type="entry name" value="cupin_MmsR-like_N"/>
    <property type="match status" value="1"/>
</dbReference>
<dbReference type="Gene3D" id="1.10.10.60">
    <property type="entry name" value="Homeodomain-like"/>
    <property type="match status" value="2"/>
</dbReference>
<keyword evidence="1" id="KW-0805">Transcription regulation</keyword>
<dbReference type="PROSITE" id="PS01124">
    <property type="entry name" value="HTH_ARAC_FAMILY_2"/>
    <property type="match status" value="1"/>
</dbReference>
<organism evidence="5 6">
    <name type="scientific">Vallitalea pronyensis</name>
    <dbReference type="NCBI Taxonomy" id="1348613"/>
    <lineage>
        <taxon>Bacteria</taxon>
        <taxon>Bacillati</taxon>
        <taxon>Bacillota</taxon>
        <taxon>Clostridia</taxon>
        <taxon>Lachnospirales</taxon>
        <taxon>Vallitaleaceae</taxon>
        <taxon>Vallitalea</taxon>
    </lineage>
</organism>
<evidence type="ECO:0000256" key="3">
    <source>
        <dbReference type="ARBA" id="ARBA00023163"/>
    </source>
</evidence>
<dbReference type="Pfam" id="PF02311">
    <property type="entry name" value="AraC_binding"/>
    <property type="match status" value="1"/>
</dbReference>
<dbReference type="InterPro" id="IPR018060">
    <property type="entry name" value="HTH_AraC"/>
</dbReference>
<dbReference type="PANTHER" id="PTHR43280">
    <property type="entry name" value="ARAC-FAMILY TRANSCRIPTIONAL REGULATOR"/>
    <property type="match status" value="1"/>
</dbReference>
<evidence type="ECO:0000259" key="4">
    <source>
        <dbReference type="PROSITE" id="PS01124"/>
    </source>
</evidence>
<evidence type="ECO:0000256" key="1">
    <source>
        <dbReference type="ARBA" id="ARBA00023015"/>
    </source>
</evidence>
<name>A0A8J8SI60_9FIRM</name>
<dbReference type="PANTHER" id="PTHR43280:SF30">
    <property type="entry name" value="MMSAB OPERON REGULATORY PROTEIN"/>
    <property type="match status" value="1"/>
</dbReference>
<sequence length="284" mass="33386">MENILGPSESSYHLQVDYYGEEQCSSGHYHGPAVRDNYLIHYILHGSGIFKTKDKTYHLQGHEGFLICPNEVTYYQADDDDPWHYAWIGFHGDDIKFILNQTGLSSHNPIFHYYQDDKLTDYFNQINQLNLLGQGKEVFLTGLAYMIIGSLIRHNVSKDASLHRESIPKIYLYEALRYIHNHYYKDLTIRDLAKYLGIDRSYVYKIFMQQLKQSPKTYMMHYRFKKACFLLQTTHLSIHAIACSVGYKDALTFSKAFKKMYHLSPTYYRLKHAVHHEKGHDIHV</sequence>